<gene>
    <name evidence="7" type="ORF">MNBD_GAMMA09-1257</name>
</gene>
<protein>
    <submittedName>
        <fullName evidence="7">Acyl-CoA:1-acyl-sn-glycerol-3-phosphate acyltransferase</fullName>
        <ecNumber evidence="7">2.3.1.51</ecNumber>
    </submittedName>
</protein>
<dbReference type="PANTHER" id="PTHR10434:SF64">
    <property type="entry name" value="1-ACYL-SN-GLYCEROL-3-PHOSPHATE ACYLTRANSFERASE-RELATED"/>
    <property type="match status" value="1"/>
</dbReference>
<name>A0A3B0YB97_9ZZZZ</name>
<comment type="pathway">
    <text evidence="1">Lipid metabolism.</text>
</comment>
<dbReference type="PANTHER" id="PTHR10434">
    <property type="entry name" value="1-ACYL-SN-GLYCEROL-3-PHOSPHATE ACYLTRANSFERASE"/>
    <property type="match status" value="1"/>
</dbReference>
<dbReference type="AlphaFoldDB" id="A0A3B0YB97"/>
<sequence length="236" mass="26604">MLTLLFMRNGIHNSSIAPRIYLWWNIKLCKIFKAHINIHGLRNNDNKATLYVMNHISWFDIPVLASQQPLHFLSKAEVRSWPFIGWFANRAGTLFIQRGVSGAASKSLSEITHCLQHGGSVALFPEGTTTDGSSIRKFHGRLLQAAIDAKIEIQPVALRYPYKNGINPYVPYVGEMSFMDSLFGLTQSKPLNIELHFLPPIVQHLEHPDAVSRKQLALLAHNAIAEKLDLGLFKKE</sequence>
<evidence type="ECO:0000256" key="5">
    <source>
        <dbReference type="ARBA" id="ARBA00023315"/>
    </source>
</evidence>
<evidence type="ECO:0000256" key="4">
    <source>
        <dbReference type="ARBA" id="ARBA00023098"/>
    </source>
</evidence>
<proteinExistence type="predicted"/>
<evidence type="ECO:0000256" key="3">
    <source>
        <dbReference type="ARBA" id="ARBA00022679"/>
    </source>
</evidence>
<accession>A0A3B0YB97</accession>
<keyword evidence="4" id="KW-0443">Lipid metabolism</keyword>
<evidence type="ECO:0000256" key="2">
    <source>
        <dbReference type="ARBA" id="ARBA00022516"/>
    </source>
</evidence>
<keyword evidence="3 7" id="KW-0808">Transferase</keyword>
<reference evidence="7" key="1">
    <citation type="submission" date="2018-06" db="EMBL/GenBank/DDBJ databases">
        <authorList>
            <person name="Zhirakovskaya E."/>
        </authorList>
    </citation>
    <scope>NUCLEOTIDE SEQUENCE</scope>
</reference>
<dbReference type="EMBL" id="UOFI01000068">
    <property type="protein sequence ID" value="VAW65626.1"/>
    <property type="molecule type" value="Genomic_DNA"/>
</dbReference>
<dbReference type="CDD" id="cd07989">
    <property type="entry name" value="LPLAT_AGPAT-like"/>
    <property type="match status" value="1"/>
</dbReference>
<dbReference type="GO" id="GO:0003841">
    <property type="term" value="F:1-acylglycerol-3-phosphate O-acyltransferase activity"/>
    <property type="evidence" value="ECO:0007669"/>
    <property type="project" value="UniProtKB-EC"/>
</dbReference>
<dbReference type="SUPFAM" id="SSF69593">
    <property type="entry name" value="Glycerol-3-phosphate (1)-acyltransferase"/>
    <property type="match status" value="1"/>
</dbReference>
<dbReference type="SMART" id="SM00563">
    <property type="entry name" value="PlsC"/>
    <property type="match status" value="1"/>
</dbReference>
<dbReference type="GO" id="GO:0006654">
    <property type="term" value="P:phosphatidic acid biosynthetic process"/>
    <property type="evidence" value="ECO:0007669"/>
    <property type="project" value="TreeGrafter"/>
</dbReference>
<evidence type="ECO:0000256" key="1">
    <source>
        <dbReference type="ARBA" id="ARBA00005189"/>
    </source>
</evidence>
<dbReference type="InterPro" id="IPR002123">
    <property type="entry name" value="Plipid/glycerol_acylTrfase"/>
</dbReference>
<feature type="domain" description="Phospholipid/glycerol acyltransferase" evidence="6">
    <location>
        <begin position="49"/>
        <end position="161"/>
    </location>
</feature>
<evidence type="ECO:0000313" key="7">
    <source>
        <dbReference type="EMBL" id="VAW65626.1"/>
    </source>
</evidence>
<keyword evidence="5 7" id="KW-0012">Acyltransferase</keyword>
<dbReference type="EC" id="2.3.1.51" evidence="7"/>
<organism evidence="7">
    <name type="scientific">hydrothermal vent metagenome</name>
    <dbReference type="NCBI Taxonomy" id="652676"/>
    <lineage>
        <taxon>unclassified sequences</taxon>
        <taxon>metagenomes</taxon>
        <taxon>ecological metagenomes</taxon>
    </lineage>
</organism>
<keyword evidence="2" id="KW-0444">Lipid biosynthesis</keyword>
<evidence type="ECO:0000259" key="6">
    <source>
        <dbReference type="SMART" id="SM00563"/>
    </source>
</evidence>
<dbReference type="Pfam" id="PF01553">
    <property type="entry name" value="Acyltransferase"/>
    <property type="match status" value="1"/>
</dbReference>